<dbReference type="AlphaFoldDB" id="A0A5E7FY73"/>
<protein>
    <submittedName>
        <fullName evidence="1">Uncharacterized protein</fullName>
    </submittedName>
</protein>
<sequence>MATSYPTNPMHLLGKSYRFTETLRSGQVFNYEARVVGVELPCLGTSFKWSLLLEHDSSRESILDYVDLDSLMFDWGVAHSTPPFDARAFDQPRECSSPSAVG</sequence>
<gene>
    <name evidence="1" type="ORF">PS723_06335</name>
</gene>
<evidence type="ECO:0000313" key="2">
    <source>
        <dbReference type="Proteomes" id="UP000379480"/>
    </source>
</evidence>
<accession>A0A5E7FY73</accession>
<name>A0A5E7FY73_PSEFL</name>
<evidence type="ECO:0000313" key="1">
    <source>
        <dbReference type="EMBL" id="VVO44280.1"/>
    </source>
</evidence>
<reference evidence="1 2" key="1">
    <citation type="submission" date="2019-09" db="EMBL/GenBank/DDBJ databases">
        <authorList>
            <person name="Chandra G."/>
            <person name="Truman W A."/>
        </authorList>
    </citation>
    <scope>NUCLEOTIDE SEQUENCE [LARGE SCALE GENOMIC DNA]</scope>
    <source>
        <strain evidence="1">PS723</strain>
    </source>
</reference>
<dbReference type="EMBL" id="CABVHY010000056">
    <property type="protein sequence ID" value="VVO44280.1"/>
    <property type="molecule type" value="Genomic_DNA"/>
</dbReference>
<organism evidence="1 2">
    <name type="scientific">Pseudomonas fluorescens</name>
    <dbReference type="NCBI Taxonomy" id="294"/>
    <lineage>
        <taxon>Bacteria</taxon>
        <taxon>Pseudomonadati</taxon>
        <taxon>Pseudomonadota</taxon>
        <taxon>Gammaproteobacteria</taxon>
        <taxon>Pseudomonadales</taxon>
        <taxon>Pseudomonadaceae</taxon>
        <taxon>Pseudomonas</taxon>
    </lineage>
</organism>
<dbReference type="Proteomes" id="UP000379480">
    <property type="component" value="Unassembled WGS sequence"/>
</dbReference>
<proteinExistence type="predicted"/>
<dbReference type="RefSeq" id="WP_150807490.1">
    <property type="nucleotide sequence ID" value="NZ_CABVHY010000056.1"/>
</dbReference>